<evidence type="ECO:0000256" key="3">
    <source>
        <dbReference type="ARBA" id="ARBA00023277"/>
    </source>
</evidence>
<evidence type="ECO:0000256" key="2">
    <source>
        <dbReference type="ARBA" id="ARBA00022801"/>
    </source>
</evidence>
<evidence type="ECO:0000256" key="4">
    <source>
        <dbReference type="ARBA" id="ARBA00023326"/>
    </source>
</evidence>
<keyword evidence="2" id="KW-0378">Hydrolase</keyword>
<accession>A0AAD9K8N9</accession>
<sequence>MEITTGRRRHEIDHLKQHSMKNNLIFKFDDTTDIGKEIEGEDSVSVVRQFLIQVMHVPNASNFYIPIAHRLGDPRNKHRAILARFPITAELDLILRHGNRLRGTRHGVSRQTPPSMIERNQFAMNTYNAKRIDFNSKARLSNGKLFVKGKVQTDFLEPRLPDPEPADEDYQVEVAQSGTIKDSGSDFKGFAVSVNSLSDVTAGIQEVMMTMPDVSTASHLISVYRVKNGQSGHIDYTDIDNAIVKLKENNMTIRGHTLLWNKDQGNPYWVRGYTGAALKNEVLHRISDMINHFKNDITEWDLCNEYLHGHFYEEKTQYKDMLLSEFQKAYSSDPNGKYYLNDFAVVKKGRMTSAMANVAEYLKNKNAHIGGIGIQSHLKVLPMDEEVSERQMDNAQRIFNYRLSRTRRIVENAFGILVHRFRCLFTTMQQEPDTVPTIVLTYVCLHNLMRKRSPKQHCSDADEEDPNHNVTPGTWCNVTPLLDGQSDFTNNTITTATKKQREPPASGETAAICGVISSEQSERFGEEQPDMFGVLAGLGGCAICWPAVGAMVSHVPDGAVIGNHCCWVCGLRGEGNILVKFVPVVVADVVAAEAAAPDDVAVEEVD</sequence>
<dbReference type="EMBL" id="JAODUP010000038">
    <property type="protein sequence ID" value="KAK2166536.1"/>
    <property type="molecule type" value="Genomic_DNA"/>
</dbReference>
<reference evidence="6" key="1">
    <citation type="journal article" date="2023" name="Mol. Biol. Evol.">
        <title>Third-Generation Sequencing Reveals the Adaptive Role of the Epigenome in Three Deep-Sea Polychaetes.</title>
        <authorList>
            <person name="Perez M."/>
            <person name="Aroh O."/>
            <person name="Sun Y."/>
            <person name="Lan Y."/>
            <person name="Juniper S.K."/>
            <person name="Young C.R."/>
            <person name="Angers B."/>
            <person name="Qian P.Y."/>
        </authorList>
    </citation>
    <scope>NUCLEOTIDE SEQUENCE</scope>
    <source>
        <strain evidence="6">P08H-3</strain>
    </source>
</reference>
<dbReference type="Pfam" id="PF00331">
    <property type="entry name" value="Glyco_hydro_10"/>
    <property type="match status" value="1"/>
</dbReference>
<dbReference type="SMART" id="SM00633">
    <property type="entry name" value="Glyco_10"/>
    <property type="match status" value="1"/>
</dbReference>
<dbReference type="PROSITE" id="PS51760">
    <property type="entry name" value="GH10_2"/>
    <property type="match status" value="1"/>
</dbReference>
<dbReference type="Gene3D" id="3.20.20.80">
    <property type="entry name" value="Glycosidases"/>
    <property type="match status" value="1"/>
</dbReference>
<dbReference type="PRINTS" id="PR00134">
    <property type="entry name" value="GLHYDRLASE10"/>
</dbReference>
<evidence type="ECO:0000313" key="6">
    <source>
        <dbReference type="EMBL" id="KAK2166536.1"/>
    </source>
</evidence>
<keyword evidence="3" id="KW-0119">Carbohydrate metabolism</keyword>
<dbReference type="InterPro" id="IPR001000">
    <property type="entry name" value="GH10_dom"/>
</dbReference>
<keyword evidence="7" id="KW-1185">Reference proteome</keyword>
<dbReference type="Proteomes" id="UP001208570">
    <property type="component" value="Unassembled WGS sequence"/>
</dbReference>
<evidence type="ECO:0000259" key="5">
    <source>
        <dbReference type="PROSITE" id="PS51760"/>
    </source>
</evidence>
<gene>
    <name evidence="6" type="ORF">LSH36_38g06048</name>
</gene>
<keyword evidence="4" id="KW-0624">Polysaccharide degradation</keyword>
<protein>
    <recommendedName>
        <fullName evidence="5">GH10 domain-containing protein</fullName>
    </recommendedName>
</protein>
<dbReference type="AlphaFoldDB" id="A0AAD9K8N9"/>
<proteinExistence type="inferred from homology"/>
<evidence type="ECO:0000256" key="1">
    <source>
        <dbReference type="ARBA" id="ARBA00007495"/>
    </source>
</evidence>
<feature type="domain" description="GH10" evidence="5">
    <location>
        <begin position="181"/>
        <end position="464"/>
    </location>
</feature>
<dbReference type="SUPFAM" id="SSF51445">
    <property type="entry name" value="(Trans)glycosidases"/>
    <property type="match status" value="1"/>
</dbReference>
<name>A0AAD9K8N9_9ANNE</name>
<dbReference type="GO" id="GO:0046872">
    <property type="term" value="F:metal ion binding"/>
    <property type="evidence" value="ECO:0007669"/>
    <property type="project" value="UniProtKB-KW"/>
</dbReference>
<dbReference type="PANTHER" id="PTHR31490">
    <property type="entry name" value="GLYCOSYL HYDROLASE"/>
    <property type="match status" value="1"/>
</dbReference>
<dbReference type="GO" id="GO:0031176">
    <property type="term" value="F:endo-1,4-beta-xylanase activity"/>
    <property type="evidence" value="ECO:0007669"/>
    <property type="project" value="UniProtKB-ARBA"/>
</dbReference>
<dbReference type="PANTHER" id="PTHR31490:SF1">
    <property type="entry name" value="ENDO-1,4-BETA-XYLANASE 1"/>
    <property type="match status" value="1"/>
</dbReference>
<dbReference type="InterPro" id="IPR044846">
    <property type="entry name" value="GH10"/>
</dbReference>
<organism evidence="6 7">
    <name type="scientific">Paralvinella palmiformis</name>
    <dbReference type="NCBI Taxonomy" id="53620"/>
    <lineage>
        <taxon>Eukaryota</taxon>
        <taxon>Metazoa</taxon>
        <taxon>Spiralia</taxon>
        <taxon>Lophotrochozoa</taxon>
        <taxon>Annelida</taxon>
        <taxon>Polychaeta</taxon>
        <taxon>Sedentaria</taxon>
        <taxon>Canalipalpata</taxon>
        <taxon>Terebellida</taxon>
        <taxon>Terebelliformia</taxon>
        <taxon>Alvinellidae</taxon>
        <taxon>Paralvinella</taxon>
    </lineage>
</organism>
<dbReference type="InterPro" id="IPR017853">
    <property type="entry name" value="GH"/>
</dbReference>
<comment type="similarity">
    <text evidence="1">Belongs to the glycosyl hydrolase 10 (cellulase F) family.</text>
</comment>
<dbReference type="GO" id="GO:0000272">
    <property type="term" value="P:polysaccharide catabolic process"/>
    <property type="evidence" value="ECO:0007669"/>
    <property type="project" value="UniProtKB-KW"/>
</dbReference>
<evidence type="ECO:0000313" key="7">
    <source>
        <dbReference type="Proteomes" id="UP001208570"/>
    </source>
</evidence>
<comment type="caution">
    <text evidence="6">The sequence shown here is derived from an EMBL/GenBank/DDBJ whole genome shotgun (WGS) entry which is preliminary data.</text>
</comment>